<evidence type="ECO:0000313" key="17">
    <source>
        <dbReference type="Proteomes" id="UP001171945"/>
    </source>
</evidence>
<dbReference type="InterPro" id="IPR004036">
    <property type="entry name" value="Endonuclease-III-like_CS2"/>
</dbReference>
<dbReference type="SMART" id="SM00478">
    <property type="entry name" value="ENDO3c"/>
    <property type="match status" value="1"/>
</dbReference>
<dbReference type="InterPro" id="IPR044298">
    <property type="entry name" value="MIG/MutY"/>
</dbReference>
<dbReference type="EMBL" id="JAUCGM010000205">
    <property type="protein sequence ID" value="MDM8562577.1"/>
    <property type="molecule type" value="Genomic_DNA"/>
</dbReference>
<keyword evidence="8 14" id="KW-0227">DNA damage</keyword>
<accession>A0ABT7VSF2</accession>
<evidence type="ECO:0000256" key="4">
    <source>
        <dbReference type="ARBA" id="ARBA00012045"/>
    </source>
</evidence>
<dbReference type="InterPro" id="IPR003265">
    <property type="entry name" value="HhH-GPD_domain"/>
</dbReference>
<dbReference type="SUPFAM" id="SSF48150">
    <property type="entry name" value="DNA-glycosylase"/>
    <property type="match status" value="1"/>
</dbReference>
<dbReference type="InterPro" id="IPR005760">
    <property type="entry name" value="A/G_AdeGlyc_MutY"/>
</dbReference>
<reference evidence="16" key="1">
    <citation type="submission" date="2023-06" db="EMBL/GenBank/DDBJ databases">
        <title>Uncultivated large filamentous bacteria from sulfidic sediments reveal new species and different genomic features in energy metabolism and defense.</title>
        <authorList>
            <person name="Fonseca A."/>
        </authorList>
    </citation>
    <scope>NUCLEOTIDE SEQUENCE</scope>
    <source>
        <strain evidence="16">HSG4</strain>
    </source>
</reference>
<evidence type="ECO:0000256" key="10">
    <source>
        <dbReference type="ARBA" id="ARBA00023004"/>
    </source>
</evidence>
<keyword evidence="10 14" id="KW-0408">Iron</keyword>
<evidence type="ECO:0000256" key="3">
    <source>
        <dbReference type="ARBA" id="ARBA00008343"/>
    </source>
</evidence>
<dbReference type="Pfam" id="PF14815">
    <property type="entry name" value="NUDIX_4"/>
    <property type="match status" value="1"/>
</dbReference>
<evidence type="ECO:0000256" key="11">
    <source>
        <dbReference type="ARBA" id="ARBA00023014"/>
    </source>
</evidence>
<evidence type="ECO:0000259" key="15">
    <source>
        <dbReference type="SMART" id="SM00478"/>
    </source>
</evidence>
<evidence type="ECO:0000256" key="7">
    <source>
        <dbReference type="ARBA" id="ARBA00022723"/>
    </source>
</evidence>
<dbReference type="InterPro" id="IPR023170">
    <property type="entry name" value="HhH_base_excis_C"/>
</dbReference>
<dbReference type="SUPFAM" id="SSF55811">
    <property type="entry name" value="Nudix"/>
    <property type="match status" value="1"/>
</dbReference>
<comment type="caution">
    <text evidence="16">The sequence shown here is derived from an EMBL/GenBank/DDBJ whole genome shotgun (WGS) entry which is preliminary data.</text>
</comment>
<comment type="similarity">
    <text evidence="3 14">Belongs to the Nth/MutY family.</text>
</comment>
<proteinExistence type="inferred from homology"/>
<dbReference type="GO" id="GO:0000701">
    <property type="term" value="F:purine-specific mismatch base pair DNA N-glycosylase activity"/>
    <property type="evidence" value="ECO:0007669"/>
    <property type="project" value="UniProtKB-EC"/>
</dbReference>
<keyword evidence="12" id="KW-0234">DNA repair</keyword>
<keyword evidence="6" id="KW-0004">4Fe-4S</keyword>
<dbReference type="InterPro" id="IPR015797">
    <property type="entry name" value="NUDIX_hydrolase-like_dom_sf"/>
</dbReference>
<keyword evidence="7" id="KW-0479">Metal-binding</keyword>
<evidence type="ECO:0000256" key="6">
    <source>
        <dbReference type="ARBA" id="ARBA00022485"/>
    </source>
</evidence>
<dbReference type="Pfam" id="PF00730">
    <property type="entry name" value="HhH-GPD"/>
    <property type="match status" value="1"/>
</dbReference>
<dbReference type="InterPro" id="IPR029119">
    <property type="entry name" value="MutY_C"/>
</dbReference>
<sequence length="354" mass="40611">MPIRTFNQYLLRWFDKYGRTDLPWQCDPTPYRVWISEIMLQQTQVNTVIPYYQRFMEKFPEVQILADALLDEVLHYWTGLGYYARARHLHLAAQQICTEHHGELPTDLNHLMRLPGIGRSTAGAILALAYGQRYPILDGNVKRVLCRYYALEGWVGEKKVAEKLWQLADKNTPTKRVADYTQAIMDLGATVCTRRPQCGLCPFSSNCVAHKNGCETAYPTPKPRKKLPVKTTVFIMLQNPLGEVLLEKRPMKGIWGGLWSFPECSTVDEIPKWCSQHLDVAPLKCDTWALLRHTFTHFHLEITPVLVRIELDQVVTLKNILWYGTQPTALGLAAPVVRLLTKLTRNQKTGELLL</sequence>
<organism evidence="16 17">
    <name type="scientific">Candidatus Marithioploca araucensis</name>
    <dbReference type="NCBI Taxonomy" id="70273"/>
    <lineage>
        <taxon>Bacteria</taxon>
        <taxon>Pseudomonadati</taxon>
        <taxon>Pseudomonadota</taxon>
        <taxon>Gammaproteobacteria</taxon>
        <taxon>Thiotrichales</taxon>
        <taxon>Thiotrichaceae</taxon>
        <taxon>Candidatus Marithioploca</taxon>
    </lineage>
</organism>
<comment type="function">
    <text evidence="2">Adenine glycosylase active on G-A mispairs. MutY also corrects error-prone DNA synthesis past GO lesions which are due to the oxidatively damaged form of guanine: 7,8-dihydro-8-oxoguanine (8-oxo-dGTP).</text>
</comment>
<gene>
    <name evidence="16" type="primary">mutY</name>
    <name evidence="16" type="ORF">QUF54_04405</name>
</gene>
<dbReference type="CDD" id="cd03431">
    <property type="entry name" value="NUDIX_DNA_Glycosylase_C-MutY"/>
    <property type="match status" value="1"/>
</dbReference>
<evidence type="ECO:0000256" key="1">
    <source>
        <dbReference type="ARBA" id="ARBA00000843"/>
    </source>
</evidence>
<evidence type="ECO:0000256" key="14">
    <source>
        <dbReference type="RuleBase" id="RU365096"/>
    </source>
</evidence>
<keyword evidence="9 16" id="KW-0378">Hydrolase</keyword>
<comment type="catalytic activity">
    <reaction evidence="1 14">
        <text>Hydrolyzes free adenine bases from 7,8-dihydro-8-oxoguanine:adenine mismatched double-stranded DNA, leaving an apurinic site.</text>
        <dbReference type="EC" id="3.2.2.31"/>
    </reaction>
</comment>
<keyword evidence="13 14" id="KW-0326">Glycosidase</keyword>
<comment type="cofactor">
    <cofactor evidence="14">
        <name>[4Fe-4S] cluster</name>
        <dbReference type="ChEBI" id="CHEBI:49883"/>
    </cofactor>
    <text evidence="14">Binds 1 [4Fe-4S] cluster.</text>
</comment>
<evidence type="ECO:0000256" key="9">
    <source>
        <dbReference type="ARBA" id="ARBA00022801"/>
    </source>
</evidence>
<dbReference type="NCBIfam" id="NF008132">
    <property type="entry name" value="PRK10880.1"/>
    <property type="match status" value="1"/>
</dbReference>
<evidence type="ECO:0000256" key="2">
    <source>
        <dbReference type="ARBA" id="ARBA00002933"/>
    </source>
</evidence>
<dbReference type="PROSITE" id="PS01155">
    <property type="entry name" value="ENDONUCLEASE_III_2"/>
    <property type="match status" value="1"/>
</dbReference>
<protein>
    <recommendedName>
        <fullName evidence="5 14">Adenine DNA glycosylase</fullName>
        <ecNumber evidence="4 14">3.2.2.31</ecNumber>
    </recommendedName>
</protein>
<dbReference type="InterPro" id="IPR011257">
    <property type="entry name" value="DNA_glycosylase"/>
</dbReference>
<dbReference type="Gene3D" id="3.90.79.10">
    <property type="entry name" value="Nucleoside Triphosphate Pyrophosphohydrolase"/>
    <property type="match status" value="1"/>
</dbReference>
<dbReference type="CDD" id="cd00056">
    <property type="entry name" value="ENDO3c"/>
    <property type="match status" value="1"/>
</dbReference>
<evidence type="ECO:0000256" key="13">
    <source>
        <dbReference type="ARBA" id="ARBA00023295"/>
    </source>
</evidence>
<evidence type="ECO:0000313" key="16">
    <source>
        <dbReference type="EMBL" id="MDM8562577.1"/>
    </source>
</evidence>
<evidence type="ECO:0000256" key="12">
    <source>
        <dbReference type="ARBA" id="ARBA00023204"/>
    </source>
</evidence>
<keyword evidence="11" id="KW-0411">Iron-sulfur</keyword>
<name>A0ABT7VSF2_9GAMM</name>
<dbReference type="PANTHER" id="PTHR42944:SF1">
    <property type="entry name" value="ADENINE DNA GLYCOSYLASE"/>
    <property type="match status" value="1"/>
</dbReference>
<dbReference type="EC" id="3.2.2.31" evidence="4 14"/>
<keyword evidence="17" id="KW-1185">Reference proteome</keyword>
<dbReference type="Gene3D" id="1.10.1670.10">
    <property type="entry name" value="Helix-hairpin-Helix base-excision DNA repair enzymes (C-terminal)"/>
    <property type="match status" value="1"/>
</dbReference>
<feature type="domain" description="HhH-GPD" evidence="15">
    <location>
        <begin position="39"/>
        <end position="190"/>
    </location>
</feature>
<dbReference type="Proteomes" id="UP001171945">
    <property type="component" value="Unassembled WGS sequence"/>
</dbReference>
<dbReference type="Gene3D" id="1.10.340.30">
    <property type="entry name" value="Hypothetical protein, domain 2"/>
    <property type="match status" value="1"/>
</dbReference>
<dbReference type="NCBIfam" id="TIGR01084">
    <property type="entry name" value="mutY"/>
    <property type="match status" value="1"/>
</dbReference>
<dbReference type="PANTHER" id="PTHR42944">
    <property type="entry name" value="ADENINE DNA GLYCOSYLASE"/>
    <property type="match status" value="1"/>
</dbReference>
<evidence type="ECO:0000256" key="5">
    <source>
        <dbReference type="ARBA" id="ARBA00022023"/>
    </source>
</evidence>
<evidence type="ECO:0000256" key="8">
    <source>
        <dbReference type="ARBA" id="ARBA00022763"/>
    </source>
</evidence>